<dbReference type="VEuPathDB" id="MicrosporidiaDB:EDEG_01504"/>
<protein>
    <submittedName>
        <fullName evidence="1">Uncharacterized protein</fullName>
    </submittedName>
</protein>
<proteinExistence type="predicted"/>
<dbReference type="EMBL" id="AFBI03000022">
    <property type="protein sequence ID" value="EJW04206.1"/>
    <property type="molecule type" value="Genomic_DNA"/>
</dbReference>
<name>J9D8W9_EDHAE</name>
<keyword evidence="2" id="KW-1185">Reference proteome</keyword>
<accession>J9D8W9</accession>
<evidence type="ECO:0000313" key="1">
    <source>
        <dbReference type="EMBL" id="EJW04206.1"/>
    </source>
</evidence>
<comment type="caution">
    <text evidence="1">The sequence shown here is derived from an EMBL/GenBank/DDBJ whole genome shotgun (WGS) entry which is preliminary data.</text>
</comment>
<dbReference type="Proteomes" id="UP000003163">
    <property type="component" value="Unassembled WGS sequence"/>
</dbReference>
<dbReference type="InParanoid" id="J9D8W9"/>
<dbReference type="AlphaFoldDB" id="J9D8W9"/>
<sequence length="148" mass="17055">MIEERKKGFLAKTYIFLQCFKKTEDYNNEVVGIDENKAYECFDRSILKIKADEIQKKTDSRSSFSYANTNLSIPKAGVSEDIANDEIEKTDVEEDSSVLKSDCSDKDHYKGLFFIGWRYGKNDITCLDDCRRFLKSSKSTIDNPLENT</sequence>
<dbReference type="HOGENOM" id="CLU_1758774_0_0_1"/>
<gene>
    <name evidence="1" type="ORF">EDEG_01504</name>
</gene>
<reference evidence="2" key="2">
    <citation type="submission" date="2015-07" db="EMBL/GenBank/DDBJ databases">
        <title>Contrasting host-pathogen interactions and genome evolution in two generalist and specialist microsporidian pathogens of mosquitoes.</title>
        <authorList>
            <consortium name="The Broad Institute Genomics Platform"/>
            <consortium name="The Broad Institute Genome Sequencing Center for Infectious Disease"/>
            <person name="Cuomo C.A."/>
            <person name="Sanscrainte N.D."/>
            <person name="Goldberg J.M."/>
            <person name="Heiman D."/>
            <person name="Young S."/>
            <person name="Zeng Q."/>
            <person name="Becnel J.J."/>
            <person name="Birren B.W."/>
        </authorList>
    </citation>
    <scope>NUCLEOTIDE SEQUENCE [LARGE SCALE GENOMIC DNA]</scope>
    <source>
        <strain evidence="2">USNM 41457</strain>
    </source>
</reference>
<reference evidence="1 2" key="1">
    <citation type="submission" date="2011-08" db="EMBL/GenBank/DDBJ databases">
        <authorList>
            <person name="Liu Z.J."/>
            <person name="Shi F.L."/>
            <person name="Lu J.Q."/>
            <person name="Li M."/>
            <person name="Wang Z.L."/>
        </authorList>
    </citation>
    <scope>NUCLEOTIDE SEQUENCE [LARGE SCALE GENOMIC DNA]</scope>
    <source>
        <strain evidence="1 2">USNM 41457</strain>
    </source>
</reference>
<evidence type="ECO:0000313" key="2">
    <source>
        <dbReference type="Proteomes" id="UP000003163"/>
    </source>
</evidence>
<organism evidence="1 2">
    <name type="scientific">Edhazardia aedis (strain USNM 41457)</name>
    <name type="common">Microsporidian parasite</name>
    <dbReference type="NCBI Taxonomy" id="1003232"/>
    <lineage>
        <taxon>Eukaryota</taxon>
        <taxon>Fungi</taxon>
        <taxon>Fungi incertae sedis</taxon>
        <taxon>Microsporidia</taxon>
        <taxon>Edhazardia</taxon>
    </lineage>
</organism>